<dbReference type="InterPro" id="IPR004869">
    <property type="entry name" value="MMPL_dom"/>
</dbReference>
<feature type="domain" description="Membrane transport protein MMPL" evidence="8">
    <location>
        <begin position="482"/>
        <end position="694"/>
    </location>
</feature>
<evidence type="ECO:0000256" key="4">
    <source>
        <dbReference type="ARBA" id="ARBA00022989"/>
    </source>
</evidence>
<evidence type="ECO:0000313" key="10">
    <source>
        <dbReference type="Proteomes" id="UP000824250"/>
    </source>
</evidence>
<dbReference type="Gene3D" id="1.20.1640.10">
    <property type="entry name" value="Multidrug efflux transporter AcrB transmembrane domain"/>
    <property type="match status" value="2"/>
</dbReference>
<feature type="transmembrane region" description="Helical" evidence="7">
    <location>
        <begin position="289"/>
        <end position="309"/>
    </location>
</feature>
<dbReference type="EMBL" id="DVGC01000045">
    <property type="protein sequence ID" value="HIR05948.1"/>
    <property type="molecule type" value="Genomic_DNA"/>
</dbReference>
<keyword evidence="5 7" id="KW-0472">Membrane</keyword>
<keyword evidence="4 7" id="KW-1133">Transmembrane helix</keyword>
<dbReference type="GO" id="GO:0005886">
    <property type="term" value="C:plasma membrane"/>
    <property type="evidence" value="ECO:0007669"/>
    <property type="project" value="UniProtKB-SubCell"/>
</dbReference>
<comment type="subcellular location">
    <subcellularLocation>
        <location evidence="1">Cell membrane</location>
        <topology evidence="1">Multi-pass membrane protein</topology>
    </subcellularLocation>
</comment>
<proteinExistence type="predicted"/>
<evidence type="ECO:0000256" key="3">
    <source>
        <dbReference type="ARBA" id="ARBA00022692"/>
    </source>
</evidence>
<feature type="transmembrane region" description="Helical" evidence="7">
    <location>
        <begin position="541"/>
        <end position="557"/>
    </location>
</feature>
<evidence type="ECO:0000313" key="9">
    <source>
        <dbReference type="EMBL" id="HIR05948.1"/>
    </source>
</evidence>
<evidence type="ECO:0000256" key="2">
    <source>
        <dbReference type="ARBA" id="ARBA00022475"/>
    </source>
</evidence>
<keyword evidence="3 7" id="KW-0812">Transmembrane</keyword>
<feature type="transmembrane region" description="Helical" evidence="7">
    <location>
        <begin position="631"/>
        <end position="656"/>
    </location>
</feature>
<feature type="region of interest" description="Disordered" evidence="6">
    <location>
        <begin position="699"/>
        <end position="744"/>
    </location>
</feature>
<dbReference type="AlphaFoldDB" id="A0A9D1A6W5"/>
<dbReference type="Pfam" id="PF03176">
    <property type="entry name" value="MMPL"/>
    <property type="match status" value="2"/>
</dbReference>
<evidence type="ECO:0000256" key="7">
    <source>
        <dbReference type="SAM" id="Phobius"/>
    </source>
</evidence>
<reference evidence="9" key="2">
    <citation type="journal article" date="2021" name="PeerJ">
        <title>Extensive microbial diversity within the chicken gut microbiome revealed by metagenomics and culture.</title>
        <authorList>
            <person name="Gilroy R."/>
            <person name="Ravi A."/>
            <person name="Getino M."/>
            <person name="Pursley I."/>
            <person name="Horton D.L."/>
            <person name="Alikhan N.F."/>
            <person name="Baker D."/>
            <person name="Gharbi K."/>
            <person name="Hall N."/>
            <person name="Watson M."/>
            <person name="Adriaenssens E.M."/>
            <person name="Foster-Nyarko E."/>
            <person name="Jarju S."/>
            <person name="Secka A."/>
            <person name="Antonio M."/>
            <person name="Oren A."/>
            <person name="Chaudhuri R.R."/>
            <person name="La Ragione R."/>
            <person name="Hildebrand F."/>
            <person name="Pallen M.J."/>
        </authorList>
    </citation>
    <scope>NUCLEOTIDE SEQUENCE</scope>
    <source>
        <strain evidence="9">CHK180-2868</strain>
    </source>
</reference>
<feature type="compositionally biased region" description="Basic and acidic residues" evidence="6">
    <location>
        <begin position="727"/>
        <end position="744"/>
    </location>
</feature>
<feature type="transmembrane region" description="Helical" evidence="7">
    <location>
        <begin position="321"/>
        <end position="345"/>
    </location>
</feature>
<feature type="transmembrane region" description="Helical" evidence="7">
    <location>
        <begin position="32"/>
        <end position="51"/>
    </location>
</feature>
<name>A0A9D1A6W5_9FIRM</name>
<evidence type="ECO:0000256" key="5">
    <source>
        <dbReference type="ARBA" id="ARBA00023136"/>
    </source>
</evidence>
<evidence type="ECO:0000259" key="8">
    <source>
        <dbReference type="Pfam" id="PF03176"/>
    </source>
</evidence>
<protein>
    <submittedName>
        <fullName evidence="9">MMPL family transporter</fullName>
    </submittedName>
</protein>
<evidence type="ECO:0000256" key="1">
    <source>
        <dbReference type="ARBA" id="ARBA00004651"/>
    </source>
</evidence>
<accession>A0A9D1A6W5</accession>
<feature type="domain" description="Membrane transport protein MMPL" evidence="8">
    <location>
        <begin position="155"/>
        <end position="351"/>
    </location>
</feature>
<evidence type="ECO:0000256" key="6">
    <source>
        <dbReference type="SAM" id="MobiDB-lite"/>
    </source>
</evidence>
<comment type="caution">
    <text evidence="9">The sequence shown here is derived from an EMBL/GenBank/DDBJ whole genome shotgun (WGS) entry which is preliminary data.</text>
</comment>
<feature type="transmembrane region" description="Helical" evidence="7">
    <location>
        <begin position="668"/>
        <end position="690"/>
    </location>
</feature>
<feature type="transmembrane region" description="Helical" evidence="7">
    <location>
        <begin position="192"/>
        <end position="211"/>
    </location>
</feature>
<dbReference type="SUPFAM" id="SSF82866">
    <property type="entry name" value="Multidrug efflux transporter AcrB transmembrane domain"/>
    <property type="match status" value="2"/>
</dbReference>
<keyword evidence="2" id="KW-1003">Cell membrane</keyword>
<feature type="transmembrane region" description="Helical" evidence="7">
    <location>
        <begin position="366"/>
        <end position="386"/>
    </location>
</feature>
<gene>
    <name evidence="9" type="ORF">IAB28_08295</name>
</gene>
<dbReference type="InterPro" id="IPR050545">
    <property type="entry name" value="Mycobact_MmpL"/>
</dbReference>
<sequence length="744" mass="82902">MEQKGNTEERNAEEKPSFAFRLARLIVKRQKWIVSLFIIGCLFSLIAMFFVNVNYDLTEYLPADVQSRIGLDVMEKEFGYPGTARVMLKDVSLYEARQIKEQLEKVDGVDQILWCDSMVNLYGPEEFIDMDEIRDYYKDGCAVMDITFEEGDGAERTSQAIDEMEQITGDKGLFVGMAVQNKSLAETLESEMSRILVVAVLMILLVLCISTTAWSEPILFLLVMGVAILLNRGTNIFIGTISFMTDNVAIILQLATSMDYSIFLLDAFSRERENGASDENAIVTAIEDAINSIFASSLTTIVGFLALTSMKFTIGFDLGLVLAKGIVFSLITVVFFMPALILKFAKWNDKTRHRPFLPSFNRFARGVYKIRYLVLTVVILLVPFAYTAQGMNEFLYGNSAVGAAEGTKVYENEQEITGKFGRSNMLLAIYPNTSSVTEREMTERIEELPYVKSVTSMANSLPEGIPEDFLPDSITEQLHTENACRMLIYIRTKEESDAAFQCSSELQQILEEYYPEDSYLVGQTPSTQDIKTTITSDNARVNFWSLAGVFLVVMASFHSLITPLVVMIPIEVAIFFNMAVPYLAGDTLVYLGYIIVSSIQLGATVDYSILLTNNYRKARKTMEKKEACIQAVSLSCSSILTSGSIITLAGYIVHLISTTAAIGDLGHLIGRGGLFSMILVLTVLPALLVLSDRLVMGRRKEGSDSGQNGKPDWKDRLEPSDAEDDEEKKAGGRTRRAENRRQQG</sequence>
<feature type="transmembrane region" description="Helical" evidence="7">
    <location>
        <begin position="590"/>
        <end position="610"/>
    </location>
</feature>
<dbReference type="PANTHER" id="PTHR33406:SF13">
    <property type="entry name" value="MEMBRANE PROTEIN YDFJ"/>
    <property type="match status" value="1"/>
</dbReference>
<dbReference type="PANTHER" id="PTHR33406">
    <property type="entry name" value="MEMBRANE PROTEIN MJ1562-RELATED"/>
    <property type="match status" value="1"/>
</dbReference>
<reference evidence="9" key="1">
    <citation type="submission" date="2020-10" db="EMBL/GenBank/DDBJ databases">
        <authorList>
            <person name="Gilroy R."/>
        </authorList>
    </citation>
    <scope>NUCLEOTIDE SEQUENCE</scope>
    <source>
        <strain evidence="9">CHK180-2868</strain>
    </source>
</reference>
<organism evidence="9 10">
    <name type="scientific">Candidatus Copromonas faecavium</name>
    <name type="common">nom. illeg.</name>
    <dbReference type="NCBI Taxonomy" id="2840740"/>
    <lineage>
        <taxon>Bacteria</taxon>
        <taxon>Bacillati</taxon>
        <taxon>Bacillota</taxon>
        <taxon>Clostridia</taxon>
        <taxon>Lachnospirales</taxon>
        <taxon>Lachnospiraceae</taxon>
        <taxon>Candidatus Copromonas (nom. illeg.)</taxon>
    </lineage>
</organism>
<dbReference type="Proteomes" id="UP000824250">
    <property type="component" value="Unassembled WGS sequence"/>
</dbReference>